<evidence type="ECO:0000256" key="1">
    <source>
        <dbReference type="ARBA" id="ARBA00022553"/>
    </source>
</evidence>
<dbReference type="InterPro" id="IPR011006">
    <property type="entry name" value="CheY-like_superfamily"/>
</dbReference>
<reference evidence="4" key="1">
    <citation type="submission" date="2024-01" db="EMBL/GenBank/DDBJ databases">
        <title>Sequencing the genomes of a sandfly, Sergentomyia squamirostris, and its two endosymbionts.</title>
        <authorList>
            <person name="Itokawa K."/>
            <person name="Sanjoba C."/>
        </authorList>
    </citation>
    <scope>NUCLEOTIDE SEQUENCE</scope>
    <source>
        <strain evidence="4">RiSSQ</strain>
    </source>
</reference>
<gene>
    <name evidence="4" type="ORF">DMENIID0002_03910</name>
</gene>
<keyword evidence="1 2" id="KW-0597">Phosphoprotein</keyword>
<sequence>MLIKDNIAKVFTILFVDDEPICHDAINLVLHYEQKYKIISAYSGQEAVNLSKTHTNTIELIFLDISLPDMTGCEVHKQIRSDENLAHIPIIFQTGLSSNHQEMQKLLQEQATYLIHKPYKNEELLETIRQFHN</sequence>
<dbReference type="PANTHER" id="PTHR44591">
    <property type="entry name" value="STRESS RESPONSE REGULATOR PROTEIN 1"/>
    <property type="match status" value="1"/>
</dbReference>
<dbReference type="SMART" id="SM00448">
    <property type="entry name" value="REC"/>
    <property type="match status" value="1"/>
</dbReference>
<evidence type="ECO:0000259" key="3">
    <source>
        <dbReference type="PROSITE" id="PS50110"/>
    </source>
</evidence>
<dbReference type="InterPro" id="IPR001789">
    <property type="entry name" value="Sig_transdc_resp-reg_receiver"/>
</dbReference>
<dbReference type="Pfam" id="PF00072">
    <property type="entry name" value="Response_reg"/>
    <property type="match status" value="1"/>
</dbReference>
<dbReference type="PANTHER" id="PTHR44591:SF3">
    <property type="entry name" value="RESPONSE REGULATORY DOMAIN-CONTAINING PROTEIN"/>
    <property type="match status" value="1"/>
</dbReference>
<organism evidence="4">
    <name type="scientific">Candidatus Tisiphia endosymbiont of Sergentomyia squamirostris</name>
    <dbReference type="NCBI Taxonomy" id="3113639"/>
    <lineage>
        <taxon>Bacteria</taxon>
        <taxon>Pseudomonadati</taxon>
        <taxon>Pseudomonadota</taxon>
        <taxon>Alphaproteobacteria</taxon>
        <taxon>Rickettsiales</taxon>
        <taxon>Rickettsiaceae</taxon>
        <taxon>Rickettsieae</taxon>
        <taxon>Candidatus Tisiphia</taxon>
    </lineage>
</organism>
<evidence type="ECO:0000256" key="2">
    <source>
        <dbReference type="PROSITE-ProRule" id="PRU00169"/>
    </source>
</evidence>
<feature type="modified residue" description="4-aspartylphosphate" evidence="2">
    <location>
        <position position="64"/>
    </location>
</feature>
<dbReference type="PROSITE" id="PS50110">
    <property type="entry name" value="RESPONSE_REGULATORY"/>
    <property type="match status" value="1"/>
</dbReference>
<dbReference type="InterPro" id="IPR050595">
    <property type="entry name" value="Bact_response_regulator"/>
</dbReference>
<protein>
    <recommendedName>
        <fullName evidence="3">Response regulatory domain-containing protein</fullName>
    </recommendedName>
</protein>
<dbReference type="SUPFAM" id="SSF52172">
    <property type="entry name" value="CheY-like"/>
    <property type="match status" value="1"/>
</dbReference>
<name>A0AAT9G7H2_9RICK</name>
<dbReference type="GO" id="GO:0000160">
    <property type="term" value="P:phosphorelay signal transduction system"/>
    <property type="evidence" value="ECO:0007669"/>
    <property type="project" value="InterPro"/>
</dbReference>
<dbReference type="EMBL" id="AP029170">
    <property type="protein sequence ID" value="BFD45745.1"/>
    <property type="molecule type" value="Genomic_DNA"/>
</dbReference>
<dbReference type="Gene3D" id="3.40.50.2300">
    <property type="match status" value="1"/>
</dbReference>
<evidence type="ECO:0000313" key="4">
    <source>
        <dbReference type="EMBL" id="BFD45745.1"/>
    </source>
</evidence>
<accession>A0AAT9G7H2</accession>
<feature type="domain" description="Response regulatory" evidence="3">
    <location>
        <begin position="12"/>
        <end position="132"/>
    </location>
</feature>
<proteinExistence type="predicted"/>
<dbReference type="AlphaFoldDB" id="A0AAT9G7H2"/>